<feature type="active site" evidence="9">
    <location>
        <position position="148"/>
    </location>
</feature>
<keyword evidence="5 9" id="KW-0229">DNA integration</keyword>
<dbReference type="HAMAP" id="MF_01808">
    <property type="entry name" value="Recomb_XerC_XerD"/>
    <property type="match status" value="1"/>
</dbReference>
<keyword evidence="3 9" id="KW-0132">Cell division</keyword>
<dbReference type="InterPro" id="IPR044068">
    <property type="entry name" value="CB"/>
</dbReference>
<protein>
    <recommendedName>
        <fullName evidence="9">Tyrosine recombinase XerC</fullName>
    </recommendedName>
</protein>
<dbReference type="InterPro" id="IPR023009">
    <property type="entry name" value="Tyrosine_recombinase_XerC/XerD"/>
</dbReference>
<evidence type="ECO:0000256" key="3">
    <source>
        <dbReference type="ARBA" id="ARBA00022618"/>
    </source>
</evidence>
<evidence type="ECO:0000256" key="1">
    <source>
        <dbReference type="ARBA" id="ARBA00004496"/>
    </source>
</evidence>
<dbReference type="InterPro" id="IPR011010">
    <property type="entry name" value="DNA_brk_join_enz"/>
</dbReference>
<feature type="domain" description="Tyr recombinase" evidence="10">
    <location>
        <begin position="106"/>
        <end position="285"/>
    </location>
</feature>
<organism evidence="12 13">
    <name type="scientific">Aquirufa regiilacus</name>
    <dbReference type="NCBI Taxonomy" id="3024868"/>
    <lineage>
        <taxon>Bacteria</taxon>
        <taxon>Pseudomonadati</taxon>
        <taxon>Bacteroidota</taxon>
        <taxon>Cytophagia</taxon>
        <taxon>Cytophagales</taxon>
        <taxon>Flectobacillaceae</taxon>
        <taxon>Aquirufa</taxon>
    </lineage>
</organism>
<dbReference type="RefSeq" id="WP_315576539.1">
    <property type="nucleotide sequence ID" value="NZ_JARDXH010000004.1"/>
</dbReference>
<dbReference type="PANTHER" id="PTHR30349:SF77">
    <property type="entry name" value="TYROSINE RECOMBINASE XERC"/>
    <property type="match status" value="1"/>
</dbReference>
<evidence type="ECO:0000256" key="4">
    <source>
        <dbReference type="ARBA" id="ARBA00022829"/>
    </source>
</evidence>
<evidence type="ECO:0000256" key="8">
    <source>
        <dbReference type="ARBA" id="ARBA00023306"/>
    </source>
</evidence>
<sequence>MNREVVNFFLQHLQVERRLSPLTLRSYEIDLIQFLDFLALDSHQITQIKAQTIRLWLVELSNIGIQNRSINRKLATLRTFFKYLQRRGDVTDNPMQTIRMVKTSKSLPTYLRESEMEQVFAQQEIPKNTFEEVRDQLVLMLLYGTGMRLAELIQLSNQQLNLASKTLRVIGKRNKERIIPMPQLLVDLVKQYQSLNPFQSHSLLLTDKGEPCYPMFIQRLVKKYLGEVSTLEKLSPHVLRHSYATHLLNRGADLNAIKELLGHANLAATQVYTHNSMEKLKEIYKQAHPKA</sequence>
<dbReference type="Gene3D" id="1.10.443.10">
    <property type="entry name" value="Intergrase catalytic core"/>
    <property type="match status" value="1"/>
</dbReference>
<keyword evidence="6 9" id="KW-0238">DNA-binding</keyword>
<accession>A0ABU3TPZ7</accession>
<evidence type="ECO:0000259" key="10">
    <source>
        <dbReference type="PROSITE" id="PS51898"/>
    </source>
</evidence>
<evidence type="ECO:0000256" key="9">
    <source>
        <dbReference type="HAMAP-Rule" id="MF_01808"/>
    </source>
</evidence>
<dbReference type="PROSITE" id="PS51898">
    <property type="entry name" value="TYR_RECOMBINASE"/>
    <property type="match status" value="1"/>
</dbReference>
<dbReference type="Proteomes" id="UP001249959">
    <property type="component" value="Unassembled WGS sequence"/>
</dbReference>
<dbReference type="SUPFAM" id="SSF56349">
    <property type="entry name" value="DNA breaking-rejoining enzymes"/>
    <property type="match status" value="1"/>
</dbReference>
<dbReference type="PANTHER" id="PTHR30349">
    <property type="entry name" value="PHAGE INTEGRASE-RELATED"/>
    <property type="match status" value="1"/>
</dbReference>
<dbReference type="InterPro" id="IPR010998">
    <property type="entry name" value="Integrase_recombinase_N"/>
</dbReference>
<dbReference type="Pfam" id="PF02899">
    <property type="entry name" value="Phage_int_SAM_1"/>
    <property type="match status" value="1"/>
</dbReference>
<dbReference type="InterPro" id="IPR050090">
    <property type="entry name" value="Tyrosine_recombinase_XerCD"/>
</dbReference>
<comment type="subunit">
    <text evidence="9">Forms a cyclic heterotetrameric complex composed of two molecules of XerC and two molecules of XerD.</text>
</comment>
<evidence type="ECO:0000313" key="13">
    <source>
        <dbReference type="Proteomes" id="UP001249959"/>
    </source>
</evidence>
<dbReference type="InterPro" id="IPR002104">
    <property type="entry name" value="Integrase_catalytic"/>
</dbReference>
<comment type="similarity">
    <text evidence="9">Belongs to the 'phage' integrase family. XerC subfamily.</text>
</comment>
<keyword evidence="2 9" id="KW-0963">Cytoplasm</keyword>
<comment type="subcellular location">
    <subcellularLocation>
        <location evidence="1 9">Cytoplasm</location>
    </subcellularLocation>
</comment>
<feature type="active site" description="O-(3'-phospho-DNA)-tyrosine intermediate" evidence="9">
    <location>
        <position position="272"/>
    </location>
</feature>
<feature type="active site" evidence="9">
    <location>
        <position position="172"/>
    </location>
</feature>
<dbReference type="Gene3D" id="1.10.150.130">
    <property type="match status" value="1"/>
</dbReference>
<comment type="function">
    <text evidence="9">Site-specific tyrosine recombinase, which acts by catalyzing the cutting and rejoining of the recombining DNA molecules. The XerC-XerD complex is essential to convert dimers of the bacterial chromosome into monomers to permit their segregation at cell division. It also contributes to the segregational stability of plasmids.</text>
</comment>
<feature type="domain" description="Core-binding (CB)" evidence="11">
    <location>
        <begin position="1"/>
        <end position="85"/>
    </location>
</feature>
<keyword evidence="4 9" id="KW-0159">Chromosome partition</keyword>
<name>A0ABU3TPZ7_9BACT</name>
<comment type="caution">
    <text evidence="12">The sequence shown here is derived from an EMBL/GenBank/DDBJ whole genome shotgun (WGS) entry which is preliminary data.</text>
</comment>
<dbReference type="InterPro" id="IPR004107">
    <property type="entry name" value="Integrase_SAM-like_N"/>
</dbReference>
<evidence type="ECO:0000256" key="7">
    <source>
        <dbReference type="ARBA" id="ARBA00023172"/>
    </source>
</evidence>
<evidence type="ECO:0000313" key="12">
    <source>
        <dbReference type="EMBL" id="MDU0807935.1"/>
    </source>
</evidence>
<gene>
    <name evidence="9" type="primary">xerC</name>
    <name evidence="12" type="ORF">PQG45_02665</name>
</gene>
<keyword evidence="8 9" id="KW-0131">Cell cycle</keyword>
<proteinExistence type="inferred from homology"/>
<evidence type="ECO:0000259" key="11">
    <source>
        <dbReference type="PROSITE" id="PS51900"/>
    </source>
</evidence>
<dbReference type="Pfam" id="PF00589">
    <property type="entry name" value="Phage_integrase"/>
    <property type="match status" value="1"/>
</dbReference>
<dbReference type="InterPro" id="IPR013762">
    <property type="entry name" value="Integrase-like_cat_sf"/>
</dbReference>
<keyword evidence="13" id="KW-1185">Reference proteome</keyword>
<dbReference type="EMBL" id="JAVNWW010000001">
    <property type="protein sequence ID" value="MDU0807935.1"/>
    <property type="molecule type" value="Genomic_DNA"/>
</dbReference>
<reference evidence="12 13" key="1">
    <citation type="submission" date="2023-09" db="EMBL/GenBank/DDBJ databases">
        <title>Aquirufa genomes.</title>
        <authorList>
            <person name="Pitt A."/>
        </authorList>
    </citation>
    <scope>NUCLEOTIDE SEQUENCE [LARGE SCALE GENOMIC DNA]</scope>
    <source>
        <strain evidence="12 13">LEOWEIH-7C</strain>
    </source>
</reference>
<feature type="active site" evidence="9">
    <location>
        <position position="263"/>
    </location>
</feature>
<feature type="active site" evidence="9">
    <location>
        <position position="240"/>
    </location>
</feature>
<evidence type="ECO:0000256" key="5">
    <source>
        <dbReference type="ARBA" id="ARBA00022908"/>
    </source>
</evidence>
<evidence type="ECO:0000256" key="2">
    <source>
        <dbReference type="ARBA" id="ARBA00022490"/>
    </source>
</evidence>
<keyword evidence="7 9" id="KW-0233">DNA recombination</keyword>
<feature type="active site" evidence="9">
    <location>
        <position position="237"/>
    </location>
</feature>
<evidence type="ECO:0000256" key="6">
    <source>
        <dbReference type="ARBA" id="ARBA00023125"/>
    </source>
</evidence>
<dbReference type="PROSITE" id="PS51900">
    <property type="entry name" value="CB"/>
    <property type="match status" value="1"/>
</dbReference>